<reference evidence="3" key="1">
    <citation type="journal article" date="2019" name="Int. J. Syst. Evol. Microbiol.">
        <title>The Global Catalogue of Microorganisms (GCM) 10K type strain sequencing project: providing services to taxonomists for standard genome sequencing and annotation.</title>
        <authorList>
            <consortium name="The Broad Institute Genomics Platform"/>
            <consortium name="The Broad Institute Genome Sequencing Center for Infectious Disease"/>
            <person name="Wu L."/>
            <person name="Ma J."/>
        </authorList>
    </citation>
    <scope>NUCLEOTIDE SEQUENCE [LARGE SCALE GENOMIC DNA]</scope>
    <source>
        <strain evidence="3">KCTC 42739</strain>
    </source>
</reference>
<evidence type="ECO:0000313" key="2">
    <source>
        <dbReference type="EMBL" id="MFC3582084.1"/>
    </source>
</evidence>
<evidence type="ECO:0000313" key="3">
    <source>
        <dbReference type="Proteomes" id="UP001595713"/>
    </source>
</evidence>
<comment type="caution">
    <text evidence="2">The sequence shown here is derived from an EMBL/GenBank/DDBJ whole genome shotgun (WGS) entry which is preliminary data.</text>
</comment>
<gene>
    <name evidence="2" type="ORF">ACFONA_18085</name>
</gene>
<accession>A0ABV7SYS9</accession>
<feature type="signal peptide" evidence="1">
    <location>
        <begin position="1"/>
        <end position="24"/>
    </location>
</feature>
<keyword evidence="3" id="KW-1185">Reference proteome</keyword>
<sequence>MTVLRTIFAATLAVSALAPLPASAQFFMKSYDFSGAPVRGDEAIIGLDMPDATEAELDAGLVWNLRAALNIAALQCQFAPTLLTVPQYNLMMLDHAAELKSTYATLTNYFKRKNKAPKAAQTALDQFGTRVYGSYSTTSAQLGFCQTASNIGRAAIFAPRGALHTVAKRRLREMRNALVPYGEQRFPRGIGFDDRRVLLPRLDAMCWKKNEWNEKKCGSNVQWVMQ</sequence>
<feature type="chain" id="PRO_5046280020" evidence="1">
    <location>
        <begin position="25"/>
        <end position="226"/>
    </location>
</feature>
<dbReference type="RefSeq" id="WP_261294493.1">
    <property type="nucleotide sequence ID" value="NZ_JANQBK010000008.1"/>
</dbReference>
<proteinExistence type="predicted"/>
<organism evidence="2 3">
    <name type="scientific">Sphingomonas hylomeconis</name>
    <dbReference type="NCBI Taxonomy" id="1395958"/>
    <lineage>
        <taxon>Bacteria</taxon>
        <taxon>Pseudomonadati</taxon>
        <taxon>Pseudomonadota</taxon>
        <taxon>Alphaproteobacteria</taxon>
        <taxon>Sphingomonadales</taxon>
        <taxon>Sphingomonadaceae</taxon>
        <taxon>Sphingomonas</taxon>
    </lineage>
</organism>
<protein>
    <submittedName>
        <fullName evidence="2">Uncharacterized protein</fullName>
    </submittedName>
</protein>
<evidence type="ECO:0000256" key="1">
    <source>
        <dbReference type="SAM" id="SignalP"/>
    </source>
</evidence>
<dbReference type="EMBL" id="JBHRXP010000009">
    <property type="protein sequence ID" value="MFC3582084.1"/>
    <property type="molecule type" value="Genomic_DNA"/>
</dbReference>
<dbReference type="Proteomes" id="UP001595713">
    <property type="component" value="Unassembled WGS sequence"/>
</dbReference>
<keyword evidence="1" id="KW-0732">Signal</keyword>
<name>A0ABV7SYS9_9SPHN</name>